<proteinExistence type="predicted"/>
<dbReference type="OrthoDB" id="1031021at2"/>
<reference evidence="2 3" key="2">
    <citation type="journal article" date="2011" name="ISME J.">
        <title>RNA-seq reveals cooperative metabolic interactions between two termite-gut spirochete species in co-culture.</title>
        <authorList>
            <person name="Rosenthal A.Z."/>
            <person name="Matson E.G."/>
            <person name="Eldar A."/>
            <person name="Leadbetter J.R."/>
        </authorList>
    </citation>
    <scope>NUCLEOTIDE SEQUENCE [LARGE SCALE GENOMIC DNA]</scope>
    <source>
        <strain evidence="3">ATCC BAA-887 / DSM 12427 / ZAS-2</strain>
    </source>
</reference>
<name>F5YRI9_TREPZ</name>
<evidence type="ECO:0000256" key="1">
    <source>
        <dbReference type="ARBA" id="ARBA00022649"/>
    </source>
</evidence>
<dbReference type="InterPro" id="IPR007712">
    <property type="entry name" value="RelE/ParE_toxin"/>
</dbReference>
<dbReference type="Gene3D" id="3.30.2310.20">
    <property type="entry name" value="RelE-like"/>
    <property type="match status" value="1"/>
</dbReference>
<dbReference type="AlphaFoldDB" id="F5YRI9"/>
<dbReference type="STRING" id="545694.TREPR_1239"/>
<dbReference type="HOGENOM" id="CLU_147162_8_4_12"/>
<accession>F5YRI9</accession>
<dbReference type="RefSeq" id="WP_015708837.1">
    <property type="nucleotide sequence ID" value="NC_015578.1"/>
</dbReference>
<reference evidence="3" key="1">
    <citation type="submission" date="2009-12" db="EMBL/GenBank/DDBJ databases">
        <title>Complete sequence of Treponema primitia strain ZAS-2.</title>
        <authorList>
            <person name="Tetu S.G."/>
            <person name="Matson E."/>
            <person name="Ren Q."/>
            <person name="Seshadri R."/>
            <person name="Elbourne L."/>
            <person name="Hassan K.A."/>
            <person name="Durkin A."/>
            <person name="Radune D."/>
            <person name="Mohamoud Y."/>
            <person name="Shay R."/>
            <person name="Jin S."/>
            <person name="Zhang X."/>
            <person name="Lucey K."/>
            <person name="Ballor N.R."/>
            <person name="Ottesen E."/>
            <person name="Rosenthal R."/>
            <person name="Allen A."/>
            <person name="Leadbetter J.R."/>
            <person name="Paulsen I.T."/>
        </authorList>
    </citation>
    <scope>NUCLEOTIDE SEQUENCE [LARGE SCALE GENOMIC DNA]</scope>
    <source>
        <strain evidence="3">ATCC BAA-887 / DSM 12427 / ZAS-2</strain>
    </source>
</reference>
<evidence type="ECO:0000313" key="3">
    <source>
        <dbReference type="Proteomes" id="UP000009223"/>
    </source>
</evidence>
<sequence>MKTHEVIIHPKANDRMYEHFQFLARVSVQGAESLLDKLIDDIQSLEFMPERYPWLERDYLPKRKYRYMLSAKRYRIVYQVIENTVFVEDIQDCRQDDDKNRV</sequence>
<keyword evidence="1" id="KW-1277">Toxin-antitoxin system</keyword>
<dbReference type="InterPro" id="IPR035093">
    <property type="entry name" value="RelE/ParE_toxin_dom_sf"/>
</dbReference>
<dbReference type="KEGG" id="tpi:TREPR_1239"/>
<protein>
    <submittedName>
        <fullName evidence="2">Plasmid stabilization system</fullName>
    </submittedName>
</protein>
<dbReference type="Pfam" id="PF05016">
    <property type="entry name" value="ParE_toxin"/>
    <property type="match status" value="1"/>
</dbReference>
<dbReference type="EMBL" id="CP001843">
    <property type="protein sequence ID" value="AEF84169.1"/>
    <property type="molecule type" value="Genomic_DNA"/>
</dbReference>
<keyword evidence="3" id="KW-1185">Reference proteome</keyword>
<organism evidence="2 3">
    <name type="scientific">Treponema primitia (strain ATCC BAA-887 / DSM 12427 / ZAS-2)</name>
    <dbReference type="NCBI Taxonomy" id="545694"/>
    <lineage>
        <taxon>Bacteria</taxon>
        <taxon>Pseudomonadati</taxon>
        <taxon>Spirochaetota</taxon>
        <taxon>Spirochaetia</taxon>
        <taxon>Spirochaetales</taxon>
        <taxon>Treponemataceae</taxon>
        <taxon>Treponema</taxon>
    </lineage>
</organism>
<gene>
    <name evidence="2" type="ordered locus">TREPR_1239</name>
</gene>
<evidence type="ECO:0000313" key="2">
    <source>
        <dbReference type="EMBL" id="AEF84169.1"/>
    </source>
</evidence>
<dbReference type="Proteomes" id="UP000009223">
    <property type="component" value="Chromosome"/>
</dbReference>
<dbReference type="eggNOG" id="COG3668">
    <property type="taxonomic scope" value="Bacteria"/>
</dbReference>